<reference evidence="1" key="2">
    <citation type="journal article" date="2015" name="Fish Shellfish Immunol.">
        <title>Early steps in the European eel (Anguilla anguilla)-Vibrio vulnificus interaction in the gills: Role of the RtxA13 toxin.</title>
        <authorList>
            <person name="Callol A."/>
            <person name="Pajuelo D."/>
            <person name="Ebbesson L."/>
            <person name="Teles M."/>
            <person name="MacKenzie S."/>
            <person name="Amaro C."/>
        </authorList>
    </citation>
    <scope>NUCLEOTIDE SEQUENCE</scope>
</reference>
<dbReference type="EMBL" id="GBXM01101397">
    <property type="protein sequence ID" value="JAH07180.1"/>
    <property type="molecule type" value="Transcribed_RNA"/>
</dbReference>
<dbReference type="AlphaFoldDB" id="A0A0E9PSV3"/>
<proteinExistence type="predicted"/>
<accession>A0A0E9PSV3</accession>
<reference evidence="1" key="1">
    <citation type="submission" date="2014-11" db="EMBL/GenBank/DDBJ databases">
        <authorList>
            <person name="Amaro Gonzalez C."/>
        </authorList>
    </citation>
    <scope>NUCLEOTIDE SEQUENCE</scope>
</reference>
<name>A0A0E9PSV3_ANGAN</name>
<evidence type="ECO:0000313" key="1">
    <source>
        <dbReference type="EMBL" id="JAH07180.1"/>
    </source>
</evidence>
<organism evidence="1">
    <name type="scientific">Anguilla anguilla</name>
    <name type="common">European freshwater eel</name>
    <name type="synonym">Muraena anguilla</name>
    <dbReference type="NCBI Taxonomy" id="7936"/>
    <lineage>
        <taxon>Eukaryota</taxon>
        <taxon>Metazoa</taxon>
        <taxon>Chordata</taxon>
        <taxon>Craniata</taxon>
        <taxon>Vertebrata</taxon>
        <taxon>Euteleostomi</taxon>
        <taxon>Actinopterygii</taxon>
        <taxon>Neopterygii</taxon>
        <taxon>Teleostei</taxon>
        <taxon>Anguilliformes</taxon>
        <taxon>Anguillidae</taxon>
        <taxon>Anguilla</taxon>
    </lineage>
</organism>
<protein>
    <submittedName>
        <fullName evidence="1">Uncharacterized protein</fullName>
    </submittedName>
</protein>
<sequence>MQVSTLHFLIGHTRPIGQLGSTYLAFPSFTSLLSCRSELLLCFCLTYVGI</sequence>